<accession>A0ABN3GVX7</accession>
<name>A0ABN3GVX7_9ACTN</name>
<dbReference type="SUPFAM" id="SSF46955">
    <property type="entry name" value="Putative DNA-binding domain"/>
    <property type="match status" value="1"/>
</dbReference>
<dbReference type="EMBL" id="BAAARV010000055">
    <property type="protein sequence ID" value="GAA2362559.1"/>
    <property type="molecule type" value="Genomic_DNA"/>
</dbReference>
<keyword evidence="2" id="KW-1185">Reference proteome</keyword>
<evidence type="ECO:0000313" key="2">
    <source>
        <dbReference type="Proteomes" id="UP001501444"/>
    </source>
</evidence>
<sequence length="80" mass="9130">MRATTQGCNVTEADEPRWLKLREAYEQLSVMGISDQTIRAWGDAGRYGLVVKRAGSHRVFRADTVAEVLRRFHEGELHDD</sequence>
<protein>
    <recommendedName>
        <fullName evidence="3">Helix-turn-helix domain-containing protein</fullName>
    </recommendedName>
</protein>
<gene>
    <name evidence="1" type="ORF">GCM10010170_058750</name>
</gene>
<reference evidence="1 2" key="1">
    <citation type="journal article" date="2019" name="Int. J. Syst. Evol. Microbiol.">
        <title>The Global Catalogue of Microorganisms (GCM) 10K type strain sequencing project: providing services to taxonomists for standard genome sequencing and annotation.</title>
        <authorList>
            <consortium name="The Broad Institute Genomics Platform"/>
            <consortium name="The Broad Institute Genome Sequencing Center for Infectious Disease"/>
            <person name="Wu L."/>
            <person name="Ma J."/>
        </authorList>
    </citation>
    <scope>NUCLEOTIDE SEQUENCE [LARGE SCALE GENOMIC DNA]</scope>
    <source>
        <strain evidence="1 2">JCM 3272</strain>
    </source>
</reference>
<evidence type="ECO:0008006" key="3">
    <source>
        <dbReference type="Google" id="ProtNLM"/>
    </source>
</evidence>
<comment type="caution">
    <text evidence="1">The sequence shown here is derived from an EMBL/GenBank/DDBJ whole genome shotgun (WGS) entry which is preliminary data.</text>
</comment>
<organism evidence="1 2">
    <name type="scientific">Dactylosporangium salmoneum</name>
    <dbReference type="NCBI Taxonomy" id="53361"/>
    <lineage>
        <taxon>Bacteria</taxon>
        <taxon>Bacillati</taxon>
        <taxon>Actinomycetota</taxon>
        <taxon>Actinomycetes</taxon>
        <taxon>Micromonosporales</taxon>
        <taxon>Micromonosporaceae</taxon>
        <taxon>Dactylosporangium</taxon>
    </lineage>
</organism>
<proteinExistence type="predicted"/>
<dbReference type="Proteomes" id="UP001501444">
    <property type="component" value="Unassembled WGS sequence"/>
</dbReference>
<dbReference type="InterPro" id="IPR009061">
    <property type="entry name" value="DNA-bd_dom_put_sf"/>
</dbReference>
<evidence type="ECO:0000313" key="1">
    <source>
        <dbReference type="EMBL" id="GAA2362559.1"/>
    </source>
</evidence>